<feature type="chain" id="PRO_5012193545" description="Fe2OG dioxygenase domain-containing protein" evidence="6">
    <location>
        <begin position="33"/>
        <end position="534"/>
    </location>
</feature>
<dbReference type="AlphaFoldDB" id="A0A1Z5K7U2"/>
<keyword evidence="6" id="KW-0732">Signal</keyword>
<protein>
    <recommendedName>
        <fullName evidence="7">Fe2OG dioxygenase domain-containing protein</fullName>
    </recommendedName>
</protein>
<keyword evidence="2" id="KW-0479">Metal-binding</keyword>
<evidence type="ECO:0000256" key="1">
    <source>
        <dbReference type="ARBA" id="ARBA00001961"/>
    </source>
</evidence>
<evidence type="ECO:0000259" key="7">
    <source>
        <dbReference type="PROSITE" id="PS51471"/>
    </source>
</evidence>
<organism evidence="8 9">
    <name type="scientific">Fistulifera solaris</name>
    <name type="common">Oleaginous diatom</name>
    <dbReference type="NCBI Taxonomy" id="1519565"/>
    <lineage>
        <taxon>Eukaryota</taxon>
        <taxon>Sar</taxon>
        <taxon>Stramenopiles</taxon>
        <taxon>Ochrophyta</taxon>
        <taxon>Bacillariophyta</taxon>
        <taxon>Bacillariophyceae</taxon>
        <taxon>Bacillariophycidae</taxon>
        <taxon>Naviculales</taxon>
        <taxon>Naviculaceae</taxon>
        <taxon>Fistulifera</taxon>
    </lineage>
</organism>
<name>A0A1Z5K7U2_FISSO</name>
<evidence type="ECO:0000313" key="9">
    <source>
        <dbReference type="Proteomes" id="UP000198406"/>
    </source>
</evidence>
<dbReference type="Gene3D" id="2.60.120.620">
    <property type="entry name" value="q2cbj1_9rhob like domain"/>
    <property type="match status" value="1"/>
</dbReference>
<dbReference type="InterPro" id="IPR044862">
    <property type="entry name" value="Pro_4_hyd_alph_FE2OG_OXY"/>
</dbReference>
<evidence type="ECO:0000256" key="2">
    <source>
        <dbReference type="ARBA" id="ARBA00022723"/>
    </source>
</evidence>
<accession>A0A1Z5K7U2</accession>
<dbReference type="GO" id="GO:0005783">
    <property type="term" value="C:endoplasmic reticulum"/>
    <property type="evidence" value="ECO:0007669"/>
    <property type="project" value="TreeGrafter"/>
</dbReference>
<dbReference type="InterPro" id="IPR005123">
    <property type="entry name" value="Oxoglu/Fe-dep_dioxygenase_dom"/>
</dbReference>
<evidence type="ECO:0000256" key="3">
    <source>
        <dbReference type="ARBA" id="ARBA00022964"/>
    </source>
</evidence>
<comment type="cofactor">
    <cofactor evidence="1">
        <name>L-ascorbate</name>
        <dbReference type="ChEBI" id="CHEBI:38290"/>
    </cofactor>
</comment>
<sequence length="534" mass="60792">MKRNAYLALPVLATLVNVPLTLLFCGTRKVAAQPVLTEALVGHCTNDDAEMCVFDLESYLDSQLKDDQEKVVPETEEDNDLDPNLQLIPGTNFKAYVRADISTFYGKEPGSRREKKPDFRGQAGKFVNMSPERVDLWWDGPSGPVLNDSLRPWTSGGTSCFPNHKFIFTKPEKPDEVLCRMTIVPDVAVYYCDPFLPPYEFHTDARARGEQLLGGGRSLDSLSAEDRAHYDAHVYNLEFGEVYKKFTGGSEWLTMYPKNPPRHKIWRADYFGQEHYVQTLETQFIEIPPAEEIYELSRFDMRRGEDESIALSENRSPGLMNITIKALSCAPRAFEIKNFLSDIEVDHILDIVQQKELERSTTNGHLSSTRTSTTTWLSRNSDLIVDAVFRRVADALRINEALLRDRDADELENFPTRSRINEDLQIVHYDVGQEYQAHHDFSMPKETLDVPGRSINLCLYLNNVIEGGETSFPRWRNAETGESLKVKPEKGKAMIFYMVNPDGNLDDLTQHAALPVIAGEKYFANIWIHDPVRS</sequence>
<gene>
    <name evidence="8" type="ORF">FisN_3Hh461</name>
</gene>
<dbReference type="GO" id="GO:0005506">
    <property type="term" value="F:iron ion binding"/>
    <property type="evidence" value="ECO:0007669"/>
    <property type="project" value="InterPro"/>
</dbReference>
<keyword evidence="5" id="KW-0408">Iron</keyword>
<dbReference type="GO" id="GO:0004656">
    <property type="term" value="F:procollagen-proline 4-dioxygenase activity"/>
    <property type="evidence" value="ECO:0007669"/>
    <property type="project" value="TreeGrafter"/>
</dbReference>
<dbReference type="OrthoDB" id="420380at2759"/>
<dbReference type="Pfam" id="PF13640">
    <property type="entry name" value="2OG-FeII_Oxy_3"/>
    <property type="match status" value="1"/>
</dbReference>
<dbReference type="InterPro" id="IPR006620">
    <property type="entry name" value="Pro_4_hyd_alph"/>
</dbReference>
<dbReference type="PANTHER" id="PTHR10869:SF226">
    <property type="entry name" value="PROLYL 4-HYDROXYLASE ALPHA SUBUNIT DOMAIN-CONTAINING PROTEIN"/>
    <property type="match status" value="1"/>
</dbReference>
<dbReference type="Proteomes" id="UP000198406">
    <property type="component" value="Unassembled WGS sequence"/>
</dbReference>
<dbReference type="PROSITE" id="PS51471">
    <property type="entry name" value="FE2OG_OXY"/>
    <property type="match status" value="1"/>
</dbReference>
<keyword evidence="9" id="KW-1185">Reference proteome</keyword>
<dbReference type="GO" id="GO:0031418">
    <property type="term" value="F:L-ascorbic acid binding"/>
    <property type="evidence" value="ECO:0007669"/>
    <property type="project" value="InterPro"/>
</dbReference>
<dbReference type="PANTHER" id="PTHR10869">
    <property type="entry name" value="PROLYL 4-HYDROXYLASE ALPHA SUBUNIT"/>
    <property type="match status" value="1"/>
</dbReference>
<feature type="signal peptide" evidence="6">
    <location>
        <begin position="1"/>
        <end position="32"/>
    </location>
</feature>
<proteinExistence type="predicted"/>
<feature type="domain" description="Fe2OG dioxygenase" evidence="7">
    <location>
        <begin position="419"/>
        <end position="530"/>
    </location>
</feature>
<keyword evidence="4" id="KW-0560">Oxidoreductase</keyword>
<dbReference type="SMART" id="SM00702">
    <property type="entry name" value="P4Hc"/>
    <property type="match status" value="1"/>
</dbReference>
<evidence type="ECO:0000256" key="5">
    <source>
        <dbReference type="ARBA" id="ARBA00023004"/>
    </source>
</evidence>
<comment type="caution">
    <text evidence="8">The sequence shown here is derived from an EMBL/GenBank/DDBJ whole genome shotgun (WGS) entry which is preliminary data.</text>
</comment>
<evidence type="ECO:0000256" key="4">
    <source>
        <dbReference type="ARBA" id="ARBA00023002"/>
    </source>
</evidence>
<evidence type="ECO:0000256" key="6">
    <source>
        <dbReference type="SAM" id="SignalP"/>
    </source>
</evidence>
<keyword evidence="3" id="KW-0223">Dioxygenase</keyword>
<evidence type="ECO:0000313" key="8">
    <source>
        <dbReference type="EMBL" id="GAX22333.1"/>
    </source>
</evidence>
<dbReference type="InterPro" id="IPR045054">
    <property type="entry name" value="P4HA-like"/>
</dbReference>
<dbReference type="InParanoid" id="A0A1Z5K7U2"/>
<reference evidence="8 9" key="1">
    <citation type="journal article" date="2015" name="Plant Cell">
        <title>Oil accumulation by the oleaginous diatom Fistulifera solaris as revealed by the genome and transcriptome.</title>
        <authorList>
            <person name="Tanaka T."/>
            <person name="Maeda Y."/>
            <person name="Veluchamy A."/>
            <person name="Tanaka M."/>
            <person name="Abida H."/>
            <person name="Marechal E."/>
            <person name="Bowler C."/>
            <person name="Muto M."/>
            <person name="Sunaga Y."/>
            <person name="Tanaka M."/>
            <person name="Yoshino T."/>
            <person name="Taniguchi T."/>
            <person name="Fukuda Y."/>
            <person name="Nemoto M."/>
            <person name="Matsumoto M."/>
            <person name="Wong P.S."/>
            <person name="Aburatani S."/>
            <person name="Fujibuchi W."/>
        </authorList>
    </citation>
    <scope>NUCLEOTIDE SEQUENCE [LARGE SCALE GENOMIC DNA]</scope>
    <source>
        <strain evidence="8 9">JPCC DA0580</strain>
    </source>
</reference>
<dbReference type="EMBL" id="BDSP01000182">
    <property type="protein sequence ID" value="GAX22333.1"/>
    <property type="molecule type" value="Genomic_DNA"/>
</dbReference>